<dbReference type="InterPro" id="IPR013783">
    <property type="entry name" value="Ig-like_fold"/>
</dbReference>
<reference evidence="2 3" key="1">
    <citation type="journal article" date="2015" name="Genome Biol. Evol.">
        <title>The genome of winter moth (Operophtera brumata) provides a genomic perspective on sexual dimorphism and phenology.</title>
        <authorList>
            <person name="Derks M.F."/>
            <person name="Smit S."/>
            <person name="Salis L."/>
            <person name="Schijlen E."/>
            <person name="Bossers A."/>
            <person name="Mateman C."/>
            <person name="Pijl A.S."/>
            <person name="de Ridder D."/>
            <person name="Groenen M.A."/>
            <person name="Visser M.E."/>
            <person name="Megens H.J."/>
        </authorList>
    </citation>
    <scope>NUCLEOTIDE SEQUENCE [LARGE SCALE GENOMIC DNA]</scope>
    <source>
        <strain evidence="2">WM2013NL</strain>
        <tissue evidence="2">Head and thorax</tissue>
    </source>
</reference>
<evidence type="ECO:0000313" key="3">
    <source>
        <dbReference type="Proteomes" id="UP000037510"/>
    </source>
</evidence>
<dbReference type="CDD" id="cd14349">
    <property type="entry name" value="UBA_CF106"/>
    <property type="match status" value="1"/>
</dbReference>
<gene>
    <name evidence="2" type="ORF">OBRU01_22175</name>
</gene>
<sequence length="176" mass="19173">MDVDGSSMNGEIDQNLLLQFSCMNTTDREELISQMQRLLGPNVNYYTASFFLDMSNWNLQAAICCYLDYSVPKPPMMSLTAASSLVQSVGLNSSFEESWTLANTGTEQWPGSCSITQAGGEPLGSGRCYVPPLPPGHTTTATLKFTAPPSAGTYTAYFHLVTDKGEQFGVKHTYVN</sequence>
<dbReference type="CDD" id="cd14947">
    <property type="entry name" value="NBR1_like"/>
    <property type="match status" value="1"/>
</dbReference>
<dbReference type="EMBL" id="JTDY01006614">
    <property type="protein sequence ID" value="KOB65835.1"/>
    <property type="molecule type" value="Genomic_DNA"/>
</dbReference>
<dbReference type="STRING" id="104452.A0A0L7KRX0"/>
<accession>A0A0L7KRX0</accession>
<dbReference type="Pfam" id="PF16158">
    <property type="entry name" value="N_BRCA1_IG"/>
    <property type="match status" value="1"/>
</dbReference>
<dbReference type="AlphaFoldDB" id="A0A0L7KRX0"/>
<comment type="caution">
    <text evidence="2">The sequence shown here is derived from an EMBL/GenBank/DDBJ whole genome shotgun (WGS) entry which is preliminary data.</text>
</comment>
<feature type="domain" description="Nbr1 FW" evidence="1">
    <location>
        <begin position="88"/>
        <end position="170"/>
    </location>
</feature>
<proteinExistence type="predicted"/>
<dbReference type="PANTHER" id="PTHR20930">
    <property type="entry name" value="OVARIAN CARCINOMA ANTIGEN CA125-RELATED"/>
    <property type="match status" value="1"/>
</dbReference>
<dbReference type="Gene3D" id="1.10.8.10">
    <property type="entry name" value="DNA helicase RuvA subunit, C-terminal domain"/>
    <property type="match status" value="1"/>
</dbReference>
<keyword evidence="3" id="KW-1185">Reference proteome</keyword>
<dbReference type="InterPro" id="IPR039517">
    <property type="entry name" value="C6orf106_UBA-like"/>
</dbReference>
<dbReference type="SUPFAM" id="SSF46934">
    <property type="entry name" value="UBA-like"/>
    <property type="match status" value="1"/>
</dbReference>
<evidence type="ECO:0000259" key="1">
    <source>
        <dbReference type="Pfam" id="PF16158"/>
    </source>
</evidence>
<dbReference type="Proteomes" id="UP000037510">
    <property type="component" value="Unassembled WGS sequence"/>
</dbReference>
<dbReference type="PANTHER" id="PTHR20930:SF0">
    <property type="entry name" value="PROTEIN ILRUN"/>
    <property type="match status" value="1"/>
</dbReference>
<evidence type="ECO:0000313" key="2">
    <source>
        <dbReference type="EMBL" id="KOB65835.1"/>
    </source>
</evidence>
<dbReference type="InterPro" id="IPR032350">
    <property type="entry name" value="Nbr1_FW"/>
</dbReference>
<dbReference type="Gene3D" id="2.60.40.10">
    <property type="entry name" value="Immunoglobulins"/>
    <property type="match status" value="1"/>
</dbReference>
<dbReference type="InterPro" id="IPR009060">
    <property type="entry name" value="UBA-like_sf"/>
</dbReference>
<organism evidence="2 3">
    <name type="scientific">Operophtera brumata</name>
    <name type="common">Winter moth</name>
    <name type="synonym">Phalaena brumata</name>
    <dbReference type="NCBI Taxonomy" id="104452"/>
    <lineage>
        <taxon>Eukaryota</taxon>
        <taxon>Metazoa</taxon>
        <taxon>Ecdysozoa</taxon>
        <taxon>Arthropoda</taxon>
        <taxon>Hexapoda</taxon>
        <taxon>Insecta</taxon>
        <taxon>Pterygota</taxon>
        <taxon>Neoptera</taxon>
        <taxon>Endopterygota</taxon>
        <taxon>Lepidoptera</taxon>
        <taxon>Glossata</taxon>
        <taxon>Ditrysia</taxon>
        <taxon>Geometroidea</taxon>
        <taxon>Geometridae</taxon>
        <taxon>Larentiinae</taxon>
        <taxon>Operophtera</taxon>
    </lineage>
</organism>
<protein>
    <recommendedName>
        <fullName evidence="1">Nbr1 FW domain-containing protein</fullName>
    </recommendedName>
</protein>
<dbReference type="Pfam" id="PF14555">
    <property type="entry name" value="UBA_4"/>
    <property type="match status" value="1"/>
</dbReference>
<name>A0A0L7KRX0_OPEBR</name>